<protein>
    <submittedName>
        <fullName evidence="1">Uncharacterized protein</fullName>
    </submittedName>
</protein>
<evidence type="ECO:0000313" key="1">
    <source>
        <dbReference type="EMBL" id="KAJ3480841.1"/>
    </source>
</evidence>
<evidence type="ECO:0000313" key="2">
    <source>
        <dbReference type="Proteomes" id="UP001148737"/>
    </source>
</evidence>
<dbReference type="Proteomes" id="UP001148737">
    <property type="component" value="Unassembled WGS sequence"/>
</dbReference>
<comment type="caution">
    <text evidence="1">The sequence shown here is derived from an EMBL/GenBank/DDBJ whole genome shotgun (WGS) entry which is preliminary data.</text>
</comment>
<reference evidence="1" key="1">
    <citation type="submission" date="2022-07" db="EMBL/GenBank/DDBJ databases">
        <title>Genome Sequence of Lecanicillium saksenae.</title>
        <authorList>
            <person name="Buettner E."/>
        </authorList>
    </citation>
    <scope>NUCLEOTIDE SEQUENCE</scope>
    <source>
        <strain evidence="1">VT-O1</strain>
    </source>
</reference>
<keyword evidence="2" id="KW-1185">Reference proteome</keyword>
<accession>A0ACC1QP45</accession>
<gene>
    <name evidence="1" type="ORF">NLG97_g7969</name>
</gene>
<proteinExistence type="predicted"/>
<name>A0ACC1QP45_9HYPO</name>
<sequence length="533" mass="59760">MTVSRYPSQRKNPWLLQVCLAATKDTMSVVLPEQVDQDRRMSDKSLFVTNLQNVISRYGQVSWIAKVCNPHPAVLPVQFLKNVELFHEALALALDNIVERWWKDEDANFPSRMPIEPRAEALLRVSDDTPAQSSGNTNIDGDFKWVDNNTDQGIIPPYKGRHGNMRPDILIPAGDEDEIPRFKICEINGRFPNNYLHFAGCAFEAQAGMAWHRPLLQPATTHDAVYDSIFRLFNPSSPIHFVVDSLDLARENALFGYIEHRTGFWPRFVNPSSLRVLPCDSSPTGFELYCVWGTDPKVTDSPKSLVEMNGEVLEPVCQVGMQLIDFELLSLAPDLVRHIAMRCVNDLRTVFLSFDKRMLGIVRQELGPLVDKHHVLTPKQAEILREGIMPTILPGSPELKLCLEIALANPGAKDAFILKPYRLARGQGVVLGKDVSALEWCSLLESMQVVDFDCPKSQYLLQPLLPQRIVDLFWDEERGVRSSRMVGSYFAVNGQFVGLGGWKAGLASEDVITASTKEVTTLSSVIFLGDSKN</sequence>
<organism evidence="1 2">
    <name type="scientific">Lecanicillium saksenae</name>
    <dbReference type="NCBI Taxonomy" id="468837"/>
    <lineage>
        <taxon>Eukaryota</taxon>
        <taxon>Fungi</taxon>
        <taxon>Dikarya</taxon>
        <taxon>Ascomycota</taxon>
        <taxon>Pezizomycotina</taxon>
        <taxon>Sordariomycetes</taxon>
        <taxon>Hypocreomycetidae</taxon>
        <taxon>Hypocreales</taxon>
        <taxon>Cordycipitaceae</taxon>
        <taxon>Lecanicillium</taxon>
    </lineage>
</organism>
<dbReference type="EMBL" id="JANAKD010001313">
    <property type="protein sequence ID" value="KAJ3480841.1"/>
    <property type="molecule type" value="Genomic_DNA"/>
</dbReference>